<protein>
    <submittedName>
        <fullName evidence="1">Predicted protein</fullName>
    </submittedName>
</protein>
<keyword evidence="2" id="KW-1185">Reference proteome</keyword>
<reference evidence="1 2" key="1">
    <citation type="journal article" date="2010" name="Cell">
        <title>The genome of Naegleria gruberi illuminates early eukaryotic versatility.</title>
        <authorList>
            <person name="Fritz-Laylin L.K."/>
            <person name="Prochnik S.E."/>
            <person name="Ginger M.L."/>
            <person name="Dacks J.B."/>
            <person name="Carpenter M.L."/>
            <person name="Field M.C."/>
            <person name="Kuo A."/>
            <person name="Paredez A."/>
            <person name="Chapman J."/>
            <person name="Pham J."/>
            <person name="Shu S."/>
            <person name="Neupane R."/>
            <person name="Cipriano M."/>
            <person name="Mancuso J."/>
            <person name="Tu H."/>
            <person name="Salamov A."/>
            <person name="Lindquist E."/>
            <person name="Shapiro H."/>
            <person name="Lucas S."/>
            <person name="Grigoriev I.V."/>
            <person name="Cande W.Z."/>
            <person name="Fulton C."/>
            <person name="Rokhsar D.S."/>
            <person name="Dawson S.C."/>
        </authorList>
    </citation>
    <scope>NUCLEOTIDE SEQUENCE [LARGE SCALE GENOMIC DNA]</scope>
    <source>
        <strain evidence="1 2">NEG-M</strain>
    </source>
</reference>
<proteinExistence type="predicted"/>
<dbReference type="OMA" id="DTSMHES"/>
<dbReference type="AlphaFoldDB" id="D2VLC8"/>
<sequence length="233" mass="26672">MEDISTPVRKKPKRKSLKDITNFIEEKSKIFQRGKSSRVSTVDPPIIVQSTSNNLKTNEEKENVDLLPSPILTKKDKKKDTFKDQLKTELKNAISDSETKSVKSQYQHFVEDEIAQISREIVDSNIQLYGETTMKDLDEEMNESLSDLTSANNIILDLMERNNITETPHVTPIRKVNKEESFLNESEIKGLVDSFILPRFDPETSLILPSDKEEGLSPIASPSFSMRYNIFFK</sequence>
<dbReference type="RefSeq" id="XP_002675110.1">
    <property type="nucleotide sequence ID" value="XM_002675064.1"/>
</dbReference>
<dbReference type="OrthoDB" id="10588958at2759"/>
<name>D2VLC8_NAEGR</name>
<dbReference type="EMBL" id="GG738880">
    <property type="protein sequence ID" value="EFC42366.1"/>
    <property type="molecule type" value="Genomic_DNA"/>
</dbReference>
<dbReference type="InParanoid" id="D2VLC8"/>
<dbReference type="GeneID" id="8851929"/>
<dbReference type="VEuPathDB" id="AmoebaDB:NAEGRDRAFT_69734"/>
<evidence type="ECO:0000313" key="2">
    <source>
        <dbReference type="Proteomes" id="UP000006671"/>
    </source>
</evidence>
<organism evidence="2">
    <name type="scientific">Naegleria gruberi</name>
    <name type="common">Amoeba</name>
    <dbReference type="NCBI Taxonomy" id="5762"/>
    <lineage>
        <taxon>Eukaryota</taxon>
        <taxon>Discoba</taxon>
        <taxon>Heterolobosea</taxon>
        <taxon>Tetramitia</taxon>
        <taxon>Eutetramitia</taxon>
        <taxon>Vahlkampfiidae</taxon>
        <taxon>Naegleria</taxon>
    </lineage>
</organism>
<dbReference type="KEGG" id="ngr:NAEGRDRAFT_69734"/>
<dbReference type="Proteomes" id="UP000006671">
    <property type="component" value="Unassembled WGS sequence"/>
</dbReference>
<accession>D2VLC8</accession>
<evidence type="ECO:0000313" key="1">
    <source>
        <dbReference type="EMBL" id="EFC42366.1"/>
    </source>
</evidence>
<gene>
    <name evidence="1" type="ORF">NAEGRDRAFT_69734</name>
</gene>